<dbReference type="STRING" id="1355015.LK06_000405"/>
<keyword evidence="5" id="KW-1185">Reference proteome</keyword>
<feature type="compositionally biased region" description="Low complexity" evidence="3">
    <location>
        <begin position="270"/>
        <end position="283"/>
    </location>
</feature>
<comment type="similarity">
    <text evidence="1 2">Belongs to the CutC family.</text>
</comment>
<dbReference type="AlphaFoldDB" id="A0A221P8L9"/>
<evidence type="ECO:0000256" key="2">
    <source>
        <dbReference type="HAMAP-Rule" id="MF_00795"/>
    </source>
</evidence>
<gene>
    <name evidence="2" type="primary">cutC</name>
    <name evidence="4" type="ORF">LK07_01485</name>
</gene>
<reference evidence="4 5" key="1">
    <citation type="submission" date="2017-07" db="EMBL/GenBank/DDBJ databases">
        <title>Genome sequence of Streptomyces pluripotens MUSC 137T.</title>
        <authorList>
            <person name="Ser H.-L."/>
            <person name="Lee L.-H."/>
        </authorList>
    </citation>
    <scope>NUCLEOTIDE SEQUENCE [LARGE SCALE GENOMIC DNA]</scope>
    <source>
        <strain evidence="4 5">MUSC 137</strain>
    </source>
</reference>
<dbReference type="KEGG" id="splu:LK06_000405"/>
<dbReference type="Pfam" id="PF03932">
    <property type="entry name" value="CutC"/>
    <property type="match status" value="1"/>
</dbReference>
<name>A0A221P8L9_9ACTN</name>
<dbReference type="HAMAP" id="MF_00795">
    <property type="entry name" value="CutC"/>
    <property type="match status" value="1"/>
</dbReference>
<feature type="compositionally biased region" description="Basic residues" evidence="3">
    <location>
        <begin position="294"/>
        <end position="304"/>
    </location>
</feature>
<dbReference type="InterPro" id="IPR005627">
    <property type="entry name" value="CutC-like"/>
</dbReference>
<sequence>MVHTPLALEISVASAAGARVARDGGAGRVELCSALEVGGITPSQALVEAVSAVGLPVHALVRCRPGDFVYDADEIALMAAEVRSVLAAGAQGVVIGALTEAGALDMEAMHRLIEAAHGAATAAGRPAELTLHRAIDQAADPVGTAELVPTLGLTRILTSGGALTALDGIATIADIVAAAPCIEVMAGAGVRPSDVSRLAAAGIAAVHLSAKRRAPARRGGGWVPMGIAGSSATADTHFVTDPRVVAAARAAVDAVDSALPRPGPGPGPGPRSRSGGAGPTSPGAVRGTDPPAGVHRRPGLRPLS</sequence>
<evidence type="ECO:0000256" key="1">
    <source>
        <dbReference type="ARBA" id="ARBA00007768"/>
    </source>
</evidence>
<organism evidence="4 5">
    <name type="scientific">Streptomyces pluripotens</name>
    <dbReference type="NCBI Taxonomy" id="1355015"/>
    <lineage>
        <taxon>Bacteria</taxon>
        <taxon>Bacillati</taxon>
        <taxon>Actinomycetota</taxon>
        <taxon>Actinomycetes</taxon>
        <taxon>Kitasatosporales</taxon>
        <taxon>Streptomycetaceae</taxon>
        <taxon>Streptomyces</taxon>
    </lineage>
</organism>
<dbReference type="Proteomes" id="UP000031501">
    <property type="component" value="Chromosome"/>
</dbReference>
<comment type="caution">
    <text evidence="2">Once thought to be involved in copper homeostasis, experiments in E.coli have shown this is not the case.</text>
</comment>
<dbReference type="GO" id="GO:0005737">
    <property type="term" value="C:cytoplasm"/>
    <property type="evidence" value="ECO:0007669"/>
    <property type="project" value="UniProtKB-SubCell"/>
</dbReference>
<evidence type="ECO:0000256" key="3">
    <source>
        <dbReference type="SAM" id="MobiDB-lite"/>
    </source>
</evidence>
<dbReference type="PANTHER" id="PTHR12598:SF0">
    <property type="entry name" value="COPPER HOMEOSTASIS PROTEIN CUTC HOMOLOG"/>
    <property type="match status" value="1"/>
</dbReference>
<dbReference type="GO" id="GO:0005507">
    <property type="term" value="F:copper ion binding"/>
    <property type="evidence" value="ECO:0007669"/>
    <property type="project" value="TreeGrafter"/>
</dbReference>
<dbReference type="EMBL" id="CP022433">
    <property type="protein sequence ID" value="ASN28125.1"/>
    <property type="molecule type" value="Genomic_DNA"/>
</dbReference>
<dbReference type="PANTHER" id="PTHR12598">
    <property type="entry name" value="COPPER HOMEOSTASIS PROTEIN CUTC"/>
    <property type="match status" value="1"/>
</dbReference>
<feature type="region of interest" description="Disordered" evidence="3">
    <location>
        <begin position="256"/>
        <end position="304"/>
    </location>
</feature>
<proteinExistence type="inferred from homology"/>
<evidence type="ECO:0000313" key="5">
    <source>
        <dbReference type="Proteomes" id="UP000031501"/>
    </source>
</evidence>
<dbReference type="SUPFAM" id="SSF110395">
    <property type="entry name" value="CutC-like"/>
    <property type="match status" value="1"/>
</dbReference>
<protein>
    <recommendedName>
        <fullName evidence="2">PF03932 family protein CutC</fullName>
    </recommendedName>
</protein>
<accession>A0A221P8L9</accession>
<dbReference type="OrthoDB" id="9815677at2"/>
<dbReference type="InterPro" id="IPR036822">
    <property type="entry name" value="CutC-like_dom_sf"/>
</dbReference>
<keyword evidence="2" id="KW-0963">Cytoplasm</keyword>
<dbReference type="Gene3D" id="3.20.20.380">
    <property type="entry name" value="Copper homeostasis (CutC) domain"/>
    <property type="match status" value="1"/>
</dbReference>
<evidence type="ECO:0000313" key="4">
    <source>
        <dbReference type="EMBL" id="ASN28125.1"/>
    </source>
</evidence>
<comment type="subcellular location">
    <subcellularLocation>
        <location evidence="2">Cytoplasm</location>
    </subcellularLocation>
</comment>